<dbReference type="InterPro" id="IPR050490">
    <property type="entry name" value="Bact_solute-bd_prot1"/>
</dbReference>
<dbReference type="AlphaFoldDB" id="A0A1Q5Q1J0"/>
<evidence type="ECO:0000256" key="1">
    <source>
        <dbReference type="ARBA" id="ARBA00022475"/>
    </source>
</evidence>
<dbReference type="PANTHER" id="PTHR43649">
    <property type="entry name" value="ARABINOSE-BINDING PROTEIN-RELATED"/>
    <property type="match status" value="1"/>
</dbReference>
<keyword evidence="1" id="KW-1003">Cell membrane</keyword>
<dbReference type="Proteomes" id="UP000185628">
    <property type="component" value="Unassembled WGS sequence"/>
</dbReference>
<feature type="chain" id="PRO_5038850546" description="ABC transporter substrate-binding protein" evidence="6">
    <location>
        <begin position="25"/>
        <end position="427"/>
    </location>
</feature>
<keyword evidence="4" id="KW-0564">Palmitate</keyword>
<evidence type="ECO:0008006" key="9">
    <source>
        <dbReference type="Google" id="ProtNLM"/>
    </source>
</evidence>
<gene>
    <name evidence="7" type="ORF">BSZ39_08545</name>
</gene>
<keyword evidence="3" id="KW-0472">Membrane</keyword>
<evidence type="ECO:0000256" key="2">
    <source>
        <dbReference type="ARBA" id="ARBA00022729"/>
    </source>
</evidence>
<protein>
    <recommendedName>
        <fullName evidence="9">ABC transporter substrate-binding protein</fullName>
    </recommendedName>
</protein>
<dbReference type="SUPFAM" id="SSF53850">
    <property type="entry name" value="Periplasmic binding protein-like II"/>
    <property type="match status" value="1"/>
</dbReference>
<dbReference type="OrthoDB" id="4289620at2"/>
<dbReference type="Pfam" id="PF13416">
    <property type="entry name" value="SBP_bac_8"/>
    <property type="match status" value="1"/>
</dbReference>
<feature type="signal peptide" evidence="6">
    <location>
        <begin position="1"/>
        <end position="24"/>
    </location>
</feature>
<accession>A0A1Q5Q1J0</accession>
<evidence type="ECO:0000256" key="6">
    <source>
        <dbReference type="SAM" id="SignalP"/>
    </source>
</evidence>
<keyword evidence="5" id="KW-0449">Lipoprotein</keyword>
<evidence type="ECO:0000256" key="4">
    <source>
        <dbReference type="ARBA" id="ARBA00023139"/>
    </source>
</evidence>
<dbReference type="PANTHER" id="PTHR43649:SF33">
    <property type="entry name" value="POLYGALACTURONAN_RHAMNOGALACTURONAN-BINDING PROTEIN YTCQ"/>
    <property type="match status" value="1"/>
</dbReference>
<dbReference type="EMBL" id="MQVR01000049">
    <property type="protein sequence ID" value="OKL53626.1"/>
    <property type="molecule type" value="Genomic_DNA"/>
</dbReference>
<evidence type="ECO:0000313" key="7">
    <source>
        <dbReference type="EMBL" id="OKL53626.1"/>
    </source>
</evidence>
<evidence type="ECO:0000256" key="3">
    <source>
        <dbReference type="ARBA" id="ARBA00023136"/>
    </source>
</evidence>
<sequence length="427" mass="46312">MRKTLTALAASCLLAVAGCTGGGAGGGTEQNPVATDGKITGEITFQTWSLKNDKFTPYFEKVIADFEKQHEGVKINWIDQPGDGYEAKILQQADSGELPDVVNLPDDFAYQLAKLDKLVDLKASAPDTLGAYVDGGLGSYTFDKEGAPGTYAYPWYLGTDLNWWNMQVMEKAGYTKETLPKSEDEWFEAAKKVKEVNGTAAPLISSMPDVTTLAKNGVEIYQDGKFVFNTDKAAEVVNRYAKAYADGLVPPESLNDDYQSNSLMFPSGKTAHTTATTSFVTQIENDAPTLLPLLAATPKWDTPPLFVQGVSVAKQSKNMATALAFAEFVTNNANQVEFVKLAQGFMPGTKEANENPESFTADIKNPALVESVKMAADQMDRAEDLIAVQYTNDMKQYVGQQIALAMKGEISAKDALDKAVEYCNKAL</sequence>
<evidence type="ECO:0000256" key="5">
    <source>
        <dbReference type="ARBA" id="ARBA00023288"/>
    </source>
</evidence>
<dbReference type="PROSITE" id="PS51257">
    <property type="entry name" value="PROKAR_LIPOPROTEIN"/>
    <property type="match status" value="1"/>
</dbReference>
<dbReference type="Gene3D" id="3.40.190.10">
    <property type="entry name" value="Periplasmic binding protein-like II"/>
    <property type="match status" value="1"/>
</dbReference>
<organism evidence="7 8">
    <name type="scientific">Bowdeniella nasicola</name>
    <dbReference type="NCBI Taxonomy" id="208480"/>
    <lineage>
        <taxon>Bacteria</taxon>
        <taxon>Bacillati</taxon>
        <taxon>Actinomycetota</taxon>
        <taxon>Actinomycetes</taxon>
        <taxon>Actinomycetales</taxon>
        <taxon>Actinomycetaceae</taxon>
        <taxon>Bowdeniella</taxon>
    </lineage>
</organism>
<keyword evidence="2 6" id="KW-0732">Signal</keyword>
<proteinExistence type="predicted"/>
<name>A0A1Q5Q1J0_9ACTO</name>
<dbReference type="RefSeq" id="WP_073716924.1">
    <property type="nucleotide sequence ID" value="NZ_MQVR01000049.1"/>
</dbReference>
<comment type="caution">
    <text evidence="7">The sequence shown here is derived from an EMBL/GenBank/DDBJ whole genome shotgun (WGS) entry which is preliminary data.</text>
</comment>
<dbReference type="InterPro" id="IPR006059">
    <property type="entry name" value="SBP"/>
</dbReference>
<evidence type="ECO:0000313" key="8">
    <source>
        <dbReference type="Proteomes" id="UP000185628"/>
    </source>
</evidence>
<reference evidence="8" key="1">
    <citation type="submission" date="2016-12" db="EMBL/GenBank/DDBJ databases">
        <authorList>
            <person name="Meng X."/>
        </authorList>
    </citation>
    <scope>NUCLEOTIDE SEQUENCE [LARGE SCALE GENOMIC DNA]</scope>
    <source>
        <strain evidence="8">DSM 19116</strain>
    </source>
</reference>
<keyword evidence="8" id="KW-1185">Reference proteome</keyword>